<keyword evidence="3" id="KW-0547">Nucleotide-binding</keyword>
<dbReference type="GO" id="GO:0006260">
    <property type="term" value="P:DNA replication"/>
    <property type="evidence" value="ECO:0007669"/>
    <property type="project" value="UniProtKB-KW"/>
</dbReference>
<dbReference type="GO" id="GO:0043139">
    <property type="term" value="F:5'-3' DNA helicase activity"/>
    <property type="evidence" value="ECO:0007669"/>
    <property type="project" value="UniProtKB-EC"/>
</dbReference>
<evidence type="ECO:0000256" key="1">
    <source>
        <dbReference type="ARBA" id="ARBA00008428"/>
    </source>
</evidence>
<evidence type="ECO:0000256" key="3">
    <source>
        <dbReference type="ARBA" id="ARBA00022741"/>
    </source>
</evidence>
<evidence type="ECO:0000256" key="11">
    <source>
        <dbReference type="SAM" id="MobiDB-lite"/>
    </source>
</evidence>
<sequence length="447" mass="49867">MSNLQQDPQVQRLIDAQAAVLGSMLIDSSCIADVLAKVNAQMFVSGTYRTIYGAIRELFHAAKPVDIVTVGAQLRDVSGSSDYDKVLVQLAEMTPTSANAMAYVDVLRRDSVVYRLREIGRALTETEDLDTCEDLVSKANAAMSAKSGVEIWGPREIWDSFVRRHSGEKAAEYIDWGFSFINDLVFTGRGDYCVLGGYSSAGKTSLGLSMALRMAQKYRVGFFSYETDKDKLSDRIMCARAMVDSDAIKKNTLSEKDWQELAYAASKLSDGGLEIMQTSGFTPADIQSLAMSRHYDVVFIDYIQLIEPESRRGWSRPEEVGAISRSLQRMAHEQGITVVALSQLTPESGGKKNEAPTMYSLRESKQITQDADVIFLLYLEDSEDRNSRRVLKCDKNKDGRAGWYKKMVFRGNIQTFEPVAAPVSAWKRPDPDQVSFKEIQDDGTMPF</sequence>
<dbReference type="GO" id="GO:0003677">
    <property type="term" value="F:DNA binding"/>
    <property type="evidence" value="ECO:0007669"/>
    <property type="project" value="UniProtKB-KW"/>
</dbReference>
<organism evidence="13">
    <name type="scientific">Siphoviridae sp. ct2kB26</name>
    <dbReference type="NCBI Taxonomy" id="2825317"/>
    <lineage>
        <taxon>Viruses</taxon>
        <taxon>Duplodnaviria</taxon>
        <taxon>Heunggongvirae</taxon>
        <taxon>Uroviricota</taxon>
        <taxon>Caudoviricetes</taxon>
    </lineage>
</organism>
<dbReference type="EMBL" id="BK015360">
    <property type="protein sequence ID" value="DAE03193.1"/>
    <property type="molecule type" value="Genomic_DNA"/>
</dbReference>
<dbReference type="PANTHER" id="PTHR30153:SF2">
    <property type="entry name" value="REPLICATIVE DNA HELICASE"/>
    <property type="match status" value="1"/>
</dbReference>
<comment type="catalytic activity">
    <reaction evidence="10">
        <text>ATP + H2O = ADP + phosphate + H(+)</text>
        <dbReference type="Rhea" id="RHEA:13065"/>
        <dbReference type="ChEBI" id="CHEBI:15377"/>
        <dbReference type="ChEBI" id="CHEBI:15378"/>
        <dbReference type="ChEBI" id="CHEBI:30616"/>
        <dbReference type="ChEBI" id="CHEBI:43474"/>
        <dbReference type="ChEBI" id="CHEBI:456216"/>
        <dbReference type="EC" id="5.6.2.3"/>
    </reaction>
</comment>
<dbReference type="InterPro" id="IPR007694">
    <property type="entry name" value="DNA_helicase_DnaB-like_C"/>
</dbReference>
<accession>A0A8S5P9X9</accession>
<keyword evidence="6" id="KW-0067">ATP-binding</keyword>
<dbReference type="SUPFAM" id="SSF48024">
    <property type="entry name" value="N-terminal domain of DnaB helicase"/>
    <property type="match status" value="1"/>
</dbReference>
<evidence type="ECO:0000256" key="9">
    <source>
        <dbReference type="ARBA" id="ARBA00044969"/>
    </source>
</evidence>
<dbReference type="Pfam" id="PF00772">
    <property type="entry name" value="DnaB"/>
    <property type="match status" value="1"/>
</dbReference>
<feature type="domain" description="SF4 helicase" evidence="12">
    <location>
        <begin position="167"/>
        <end position="423"/>
    </location>
</feature>
<proteinExistence type="inferred from homology"/>
<dbReference type="GO" id="GO:0016787">
    <property type="term" value="F:hydrolase activity"/>
    <property type="evidence" value="ECO:0007669"/>
    <property type="project" value="UniProtKB-KW"/>
</dbReference>
<dbReference type="SUPFAM" id="SSF52540">
    <property type="entry name" value="P-loop containing nucleoside triphosphate hydrolases"/>
    <property type="match status" value="1"/>
</dbReference>
<keyword evidence="5 13" id="KW-0347">Helicase</keyword>
<name>A0A8S5P9X9_9CAUD</name>
<keyword evidence="4" id="KW-0378">Hydrolase</keyword>
<dbReference type="PANTHER" id="PTHR30153">
    <property type="entry name" value="REPLICATIVE DNA HELICASE DNAB"/>
    <property type="match status" value="1"/>
</dbReference>
<evidence type="ECO:0000256" key="2">
    <source>
        <dbReference type="ARBA" id="ARBA00022705"/>
    </source>
</evidence>
<dbReference type="InterPro" id="IPR007693">
    <property type="entry name" value="DNA_helicase_DnaB-like_N"/>
</dbReference>
<evidence type="ECO:0000256" key="10">
    <source>
        <dbReference type="ARBA" id="ARBA00048954"/>
    </source>
</evidence>
<comment type="similarity">
    <text evidence="1">Belongs to the helicase family. DnaB subfamily.</text>
</comment>
<reference evidence="13" key="1">
    <citation type="journal article" date="2021" name="Proc. Natl. Acad. Sci. U.S.A.">
        <title>A Catalog of Tens of Thousands of Viruses from Human Metagenomes Reveals Hidden Associations with Chronic Diseases.</title>
        <authorList>
            <person name="Tisza M.J."/>
            <person name="Buck C.B."/>
        </authorList>
    </citation>
    <scope>NUCLEOTIDE SEQUENCE</scope>
    <source>
        <strain evidence="13">Ct2kB26</strain>
    </source>
</reference>
<dbReference type="PROSITE" id="PS51199">
    <property type="entry name" value="SF4_HELICASE"/>
    <property type="match status" value="1"/>
</dbReference>
<feature type="region of interest" description="Disordered" evidence="11">
    <location>
        <begin position="427"/>
        <end position="447"/>
    </location>
</feature>
<dbReference type="Pfam" id="PF03796">
    <property type="entry name" value="DnaB_C"/>
    <property type="match status" value="1"/>
</dbReference>
<evidence type="ECO:0000256" key="4">
    <source>
        <dbReference type="ARBA" id="ARBA00022801"/>
    </source>
</evidence>
<dbReference type="GO" id="GO:0005524">
    <property type="term" value="F:ATP binding"/>
    <property type="evidence" value="ECO:0007669"/>
    <property type="project" value="UniProtKB-KW"/>
</dbReference>
<evidence type="ECO:0000256" key="8">
    <source>
        <dbReference type="ARBA" id="ARBA00023235"/>
    </source>
</evidence>
<evidence type="ECO:0000256" key="5">
    <source>
        <dbReference type="ARBA" id="ARBA00022806"/>
    </source>
</evidence>
<dbReference type="Gene3D" id="1.10.860.10">
    <property type="entry name" value="DNAb Helicase, Chain A"/>
    <property type="match status" value="1"/>
</dbReference>
<dbReference type="EC" id="5.6.2.3" evidence="9"/>
<evidence type="ECO:0000313" key="13">
    <source>
        <dbReference type="EMBL" id="DAE03193.1"/>
    </source>
</evidence>
<protein>
    <recommendedName>
        <fullName evidence="9">DNA 5'-3' helicase</fullName>
        <ecNumber evidence="9">5.6.2.3</ecNumber>
    </recommendedName>
</protein>
<evidence type="ECO:0000256" key="7">
    <source>
        <dbReference type="ARBA" id="ARBA00023125"/>
    </source>
</evidence>
<evidence type="ECO:0000259" key="12">
    <source>
        <dbReference type="PROSITE" id="PS51199"/>
    </source>
</evidence>
<keyword evidence="8" id="KW-0413">Isomerase</keyword>
<keyword evidence="2" id="KW-0235">DNA replication</keyword>
<evidence type="ECO:0000256" key="6">
    <source>
        <dbReference type="ARBA" id="ARBA00022840"/>
    </source>
</evidence>
<dbReference type="Gene3D" id="3.40.50.300">
    <property type="entry name" value="P-loop containing nucleotide triphosphate hydrolases"/>
    <property type="match status" value="1"/>
</dbReference>
<dbReference type="InterPro" id="IPR016136">
    <property type="entry name" value="DNA_helicase_N/primase_C"/>
</dbReference>
<keyword evidence="7" id="KW-0238">DNA-binding</keyword>
<dbReference type="InterPro" id="IPR036185">
    <property type="entry name" value="DNA_heli_DnaB-like_N_sf"/>
</dbReference>
<dbReference type="InterPro" id="IPR027417">
    <property type="entry name" value="P-loop_NTPase"/>
</dbReference>